<comment type="catalytic activity">
    <reaction evidence="15 16">
        <text>an acyl-CoA + a 1,2-diacyl-sn-glycerol = a triacyl-sn-glycerol + CoA</text>
        <dbReference type="Rhea" id="RHEA:10868"/>
        <dbReference type="ChEBI" id="CHEBI:17815"/>
        <dbReference type="ChEBI" id="CHEBI:57287"/>
        <dbReference type="ChEBI" id="CHEBI:58342"/>
        <dbReference type="ChEBI" id="CHEBI:64615"/>
        <dbReference type="EC" id="2.3.1.20"/>
    </reaction>
</comment>
<keyword evidence="13 16" id="KW-0472">Membrane</keyword>
<comment type="similarity">
    <text evidence="4 16">Belongs to the diacylglycerol acyltransferase family.</text>
</comment>
<comment type="caution">
    <text evidence="18">The sequence shown here is derived from an EMBL/GenBank/DDBJ whole genome shotgun (WGS) entry which is preliminary data.</text>
</comment>
<dbReference type="EC" id="2.3.1.20" evidence="5 16"/>
<evidence type="ECO:0000313" key="19">
    <source>
        <dbReference type="Proteomes" id="UP000284706"/>
    </source>
</evidence>
<evidence type="ECO:0000256" key="2">
    <source>
        <dbReference type="ARBA" id="ARBA00004771"/>
    </source>
</evidence>
<evidence type="ECO:0000256" key="12">
    <source>
        <dbReference type="ARBA" id="ARBA00023098"/>
    </source>
</evidence>
<keyword evidence="6 16" id="KW-0444">Lipid biosynthesis</keyword>
<dbReference type="Proteomes" id="UP000284706">
    <property type="component" value="Unassembled WGS sequence"/>
</dbReference>
<dbReference type="CDD" id="cd07987">
    <property type="entry name" value="LPLAT_MGAT-like"/>
    <property type="match status" value="1"/>
</dbReference>
<evidence type="ECO:0000256" key="5">
    <source>
        <dbReference type="ARBA" id="ARBA00013244"/>
    </source>
</evidence>
<keyword evidence="10 16" id="KW-0256">Endoplasmic reticulum</keyword>
<evidence type="ECO:0000256" key="3">
    <source>
        <dbReference type="ARBA" id="ARBA00005189"/>
    </source>
</evidence>
<comment type="caution">
    <text evidence="16">Lacks conserved residue(s) required for the propagation of feature annotation.</text>
</comment>
<dbReference type="InParanoid" id="A0A409W3E9"/>
<dbReference type="InterPro" id="IPR007130">
    <property type="entry name" value="DAGAT"/>
</dbReference>
<feature type="region of interest" description="Disordered" evidence="17">
    <location>
        <begin position="1"/>
        <end position="23"/>
    </location>
</feature>
<comment type="function">
    <text evidence="16">Catalyzes the terminal and only committed step in triacylglycerol synthesis by using diacylglycerol and fatty acyl CoA as substrates.</text>
</comment>
<evidence type="ECO:0000256" key="8">
    <source>
        <dbReference type="ARBA" id="ARBA00022692"/>
    </source>
</evidence>
<comment type="pathway">
    <text evidence="2 16">Glycerolipid metabolism; triacylglycerol biosynthesis.</text>
</comment>
<protein>
    <recommendedName>
        <fullName evidence="5 16">Diacylglycerol O-acyltransferase</fullName>
        <ecNumber evidence="5 16">2.3.1.20</ecNumber>
    </recommendedName>
</protein>
<feature type="compositionally biased region" description="Polar residues" evidence="17">
    <location>
        <begin position="1"/>
        <end position="11"/>
    </location>
</feature>
<dbReference type="AlphaFoldDB" id="A0A409W3E9"/>
<feature type="transmembrane region" description="Helical" evidence="16">
    <location>
        <begin position="65"/>
        <end position="85"/>
    </location>
</feature>
<name>A0A409W3E9_9AGAR</name>
<dbReference type="GO" id="GO:0019432">
    <property type="term" value="P:triglyceride biosynthetic process"/>
    <property type="evidence" value="ECO:0007669"/>
    <property type="project" value="UniProtKB-UniRule"/>
</dbReference>
<evidence type="ECO:0000256" key="1">
    <source>
        <dbReference type="ARBA" id="ARBA00004477"/>
    </source>
</evidence>
<dbReference type="STRING" id="231916.A0A409W3E9"/>
<dbReference type="PANTHER" id="PTHR12317:SF0">
    <property type="entry name" value="ACYLTRANSFERASE"/>
    <property type="match status" value="1"/>
</dbReference>
<dbReference type="GO" id="GO:0006071">
    <property type="term" value="P:glycerol metabolic process"/>
    <property type="evidence" value="ECO:0007669"/>
    <property type="project" value="UniProtKB-UniRule"/>
</dbReference>
<dbReference type="OrthoDB" id="264532at2759"/>
<evidence type="ECO:0000256" key="15">
    <source>
        <dbReference type="ARBA" id="ARBA00048109"/>
    </source>
</evidence>
<dbReference type="FunCoup" id="A0A409W3E9">
    <property type="interactions" value="85"/>
</dbReference>
<evidence type="ECO:0000313" key="18">
    <source>
        <dbReference type="EMBL" id="PPQ73006.1"/>
    </source>
</evidence>
<evidence type="ECO:0000256" key="10">
    <source>
        <dbReference type="ARBA" id="ARBA00022824"/>
    </source>
</evidence>
<keyword evidence="19" id="KW-1185">Reference proteome</keyword>
<evidence type="ECO:0000256" key="7">
    <source>
        <dbReference type="ARBA" id="ARBA00022679"/>
    </source>
</evidence>
<keyword evidence="7" id="KW-0808">Transferase</keyword>
<evidence type="ECO:0000256" key="14">
    <source>
        <dbReference type="ARBA" id="ARBA00023315"/>
    </source>
</evidence>
<gene>
    <name evidence="18" type="ORF">CVT26_014682</name>
</gene>
<keyword evidence="12 16" id="KW-0443">Lipid metabolism</keyword>
<evidence type="ECO:0000256" key="16">
    <source>
        <dbReference type="RuleBase" id="RU367023"/>
    </source>
</evidence>
<evidence type="ECO:0000256" key="9">
    <source>
        <dbReference type="ARBA" id="ARBA00022798"/>
    </source>
</evidence>
<comment type="subcellular location">
    <subcellularLocation>
        <location evidence="1 16">Endoplasmic reticulum membrane</location>
        <topology evidence="1 16">Multi-pass membrane protein</topology>
    </subcellularLocation>
</comment>
<evidence type="ECO:0000256" key="11">
    <source>
        <dbReference type="ARBA" id="ARBA00022989"/>
    </source>
</evidence>
<evidence type="ECO:0000256" key="4">
    <source>
        <dbReference type="ARBA" id="ARBA00005420"/>
    </source>
</evidence>
<reference evidence="18 19" key="1">
    <citation type="journal article" date="2018" name="Evol. Lett.">
        <title>Horizontal gene cluster transfer increased hallucinogenic mushroom diversity.</title>
        <authorList>
            <person name="Reynolds H.T."/>
            <person name="Vijayakumar V."/>
            <person name="Gluck-Thaler E."/>
            <person name="Korotkin H.B."/>
            <person name="Matheny P.B."/>
            <person name="Slot J.C."/>
        </authorList>
    </citation>
    <scope>NUCLEOTIDE SEQUENCE [LARGE SCALE GENOMIC DNA]</scope>
    <source>
        <strain evidence="18 19">SRW20</strain>
    </source>
</reference>
<dbReference type="GO" id="GO:0005789">
    <property type="term" value="C:endoplasmic reticulum membrane"/>
    <property type="evidence" value="ECO:0007669"/>
    <property type="project" value="UniProtKB-SubCell"/>
</dbReference>
<organism evidence="18 19">
    <name type="scientific">Gymnopilus dilepis</name>
    <dbReference type="NCBI Taxonomy" id="231916"/>
    <lineage>
        <taxon>Eukaryota</taxon>
        <taxon>Fungi</taxon>
        <taxon>Dikarya</taxon>
        <taxon>Basidiomycota</taxon>
        <taxon>Agaricomycotina</taxon>
        <taxon>Agaricomycetes</taxon>
        <taxon>Agaricomycetidae</taxon>
        <taxon>Agaricales</taxon>
        <taxon>Agaricineae</taxon>
        <taxon>Hymenogastraceae</taxon>
        <taxon>Gymnopilus</taxon>
    </lineage>
</organism>
<sequence length="402" mass="44961">MSRTGSTTTLHPGSLKKSSRTLSATSLKERLSKLATTPLPNPVAALHANVNFVPARIPRKRRLQMLAVAVWSVMIVITTCAWLLLLSVPPIWPILAVYYTWARWIDKAPECGGRPSRWFRSMRFWTYFADYYPASFLKEADLPPDRPYVFGYHPHGIIGMGALATFATEGRLTTLPLPHRAYTHTNPLLSPPATGFSAAFPGIKPHLLTLTTNFQMPFYRDILLALGVCSVSKRSCSNILKGGPGSAITIVVGGAAESLSAHPGTADLTLRKRLGFIKIAIQHGADLVPVFSFGENDIYQQMPNEKGTTIYALQRKFQSIFGFTLPLFHGRGLLNYNIGLMPYRRQIVAVIGHPIHVEQCDKPTLEEVMRVQTKYIDELTRIWNTYKDQFAKARLRELNIIE</sequence>
<evidence type="ECO:0000256" key="17">
    <source>
        <dbReference type="SAM" id="MobiDB-lite"/>
    </source>
</evidence>
<dbReference type="PANTHER" id="PTHR12317">
    <property type="entry name" value="DIACYLGLYCEROL O-ACYLTRANSFERASE"/>
    <property type="match status" value="1"/>
</dbReference>
<dbReference type="GO" id="GO:0004144">
    <property type="term" value="F:diacylglycerol O-acyltransferase activity"/>
    <property type="evidence" value="ECO:0007669"/>
    <property type="project" value="UniProtKB-UniRule"/>
</dbReference>
<comment type="pathway">
    <text evidence="3">Lipid metabolism.</text>
</comment>
<dbReference type="UniPathway" id="UPA00282"/>
<dbReference type="Pfam" id="PF03982">
    <property type="entry name" value="DAGAT"/>
    <property type="match status" value="2"/>
</dbReference>
<accession>A0A409W3E9</accession>
<keyword evidence="9" id="KW-0319">Glycerol metabolism</keyword>
<keyword evidence="14 16" id="KW-0012">Acyltransferase</keyword>
<evidence type="ECO:0000256" key="6">
    <source>
        <dbReference type="ARBA" id="ARBA00022516"/>
    </source>
</evidence>
<dbReference type="EMBL" id="NHYE01005428">
    <property type="protein sequence ID" value="PPQ73006.1"/>
    <property type="molecule type" value="Genomic_DNA"/>
</dbReference>
<keyword evidence="11 16" id="KW-1133">Transmembrane helix</keyword>
<proteinExistence type="inferred from homology"/>
<evidence type="ECO:0000256" key="13">
    <source>
        <dbReference type="ARBA" id="ARBA00023136"/>
    </source>
</evidence>
<keyword evidence="8 16" id="KW-0812">Transmembrane</keyword>